<accession>A0A653B6R1</accession>
<dbReference type="PRINTS" id="PR00969">
    <property type="entry name" value="CHAPERONPILI"/>
</dbReference>
<evidence type="ECO:0000256" key="4">
    <source>
        <dbReference type="ARBA" id="ARBA00022729"/>
    </source>
</evidence>
<sequence length="257" mass="28754">MFLFNRLCRLIRMSSVPIMFVASCASAGAAVQVGATRVIFQETNREASLPIKNGDSHPYVVQAWVDAGEGRNDTPFLLVPPLSRLDPSVENVLRVMRVSDELPQDRESVFWINVKEIPEKVQQDNVLQLAIRTRIKLFYRPLKLAGSGAVEARKELKWSVLADRDGGVLLRVENPTPYHVTFGVMRVRPGMENIAPDMVPPYEVREYPLTSIGAPQAVSVEFAVINDYGGLSEEERIEVPLVRVESHPSISSKKRAF</sequence>
<organism evidence="7">
    <name type="scientific">Ectopseudomonas oleovorans</name>
    <name type="common">Pseudomonas oleovorans</name>
    <dbReference type="NCBI Taxonomy" id="301"/>
    <lineage>
        <taxon>Bacteria</taxon>
        <taxon>Pseudomonadati</taxon>
        <taxon>Pseudomonadota</taxon>
        <taxon>Gammaproteobacteria</taxon>
        <taxon>Pseudomonadales</taxon>
        <taxon>Pseudomonadaceae</taxon>
        <taxon>Ectopseudomonas</taxon>
    </lineage>
</organism>
<dbReference type="OrthoDB" id="9131059at2"/>
<keyword evidence="4" id="KW-0732">Signal</keyword>
<dbReference type="SUPFAM" id="SSF49584">
    <property type="entry name" value="Periplasmic chaperone C-domain"/>
    <property type="match status" value="1"/>
</dbReference>
<evidence type="ECO:0000256" key="6">
    <source>
        <dbReference type="ARBA" id="ARBA00023186"/>
    </source>
</evidence>
<evidence type="ECO:0000256" key="1">
    <source>
        <dbReference type="ARBA" id="ARBA00004418"/>
    </source>
</evidence>
<comment type="similarity">
    <text evidence="2">Belongs to the periplasmic pilus chaperone family.</text>
</comment>
<evidence type="ECO:0000256" key="5">
    <source>
        <dbReference type="ARBA" id="ARBA00022764"/>
    </source>
</evidence>
<dbReference type="AlphaFoldDB" id="A0A653B6R1"/>
<dbReference type="InterPro" id="IPR008962">
    <property type="entry name" value="PapD-like_sf"/>
</dbReference>
<dbReference type="PANTHER" id="PTHR30251:SF2">
    <property type="entry name" value="FIMBRIAL CHAPERONE YADV-RELATED"/>
    <property type="match status" value="1"/>
</dbReference>
<dbReference type="InterPro" id="IPR013783">
    <property type="entry name" value="Ig-like_fold"/>
</dbReference>
<keyword evidence="5" id="KW-0574">Periplasm</keyword>
<dbReference type="InterPro" id="IPR016147">
    <property type="entry name" value="Pili_assmbl_chaperone_N"/>
</dbReference>
<proteinExistence type="inferred from homology"/>
<dbReference type="Gene3D" id="2.60.40.10">
    <property type="entry name" value="Immunoglobulins"/>
    <property type="match status" value="2"/>
</dbReference>
<name>A0A653B6R1_ECTOL</name>
<dbReference type="GO" id="GO:0071555">
    <property type="term" value="P:cell wall organization"/>
    <property type="evidence" value="ECO:0007669"/>
    <property type="project" value="InterPro"/>
</dbReference>
<dbReference type="FunFam" id="2.60.40.10:FF:000458">
    <property type="entry name" value="Molecular chaperone FimC"/>
    <property type="match status" value="1"/>
</dbReference>
<dbReference type="Pfam" id="PF02753">
    <property type="entry name" value="PapD_C"/>
    <property type="match status" value="1"/>
</dbReference>
<evidence type="ECO:0000256" key="2">
    <source>
        <dbReference type="ARBA" id="ARBA00007399"/>
    </source>
</evidence>
<dbReference type="InterPro" id="IPR001829">
    <property type="entry name" value="Pili_assmbl_chaperone_bac"/>
</dbReference>
<dbReference type="InterPro" id="IPR050643">
    <property type="entry name" value="Periplasmic_pilus_chap"/>
</dbReference>
<dbReference type="Pfam" id="PF00345">
    <property type="entry name" value="PapD_N"/>
    <property type="match status" value="1"/>
</dbReference>
<comment type="subcellular location">
    <subcellularLocation>
        <location evidence="1">Periplasm</location>
    </subcellularLocation>
</comment>
<keyword evidence="6" id="KW-0143">Chaperone</keyword>
<dbReference type="InterPro" id="IPR016148">
    <property type="entry name" value="Pili_assmbl_chaperone_C"/>
</dbReference>
<dbReference type="PROSITE" id="PS51257">
    <property type="entry name" value="PROKAR_LIPOPROTEIN"/>
    <property type="match status" value="1"/>
</dbReference>
<dbReference type="EMBL" id="LR130779">
    <property type="protein sequence ID" value="VDN63889.1"/>
    <property type="molecule type" value="Genomic_DNA"/>
</dbReference>
<dbReference type="GO" id="GO:0030288">
    <property type="term" value="C:outer membrane-bounded periplasmic space"/>
    <property type="evidence" value="ECO:0007669"/>
    <property type="project" value="InterPro"/>
</dbReference>
<dbReference type="InterPro" id="IPR036316">
    <property type="entry name" value="Pili_assmbl_chap_C_dom_sf"/>
</dbReference>
<protein>
    <submittedName>
        <fullName evidence="7">Pili assembly chaperone, N-terminal protein</fullName>
    </submittedName>
</protein>
<evidence type="ECO:0000313" key="7">
    <source>
        <dbReference type="EMBL" id="VDN63889.1"/>
    </source>
</evidence>
<dbReference type="SUPFAM" id="SSF49354">
    <property type="entry name" value="PapD-like"/>
    <property type="match status" value="1"/>
</dbReference>
<reference evidence="7" key="1">
    <citation type="submission" date="2018-11" db="EMBL/GenBank/DDBJ databases">
        <authorList>
            <consortium name="Genoscope - CEA"/>
            <person name="William W."/>
        </authorList>
    </citation>
    <scope>NUCLEOTIDE SEQUENCE [LARGE SCALE GENOMIC DNA]</scope>
    <source>
        <strain evidence="7">T9AD</strain>
    </source>
</reference>
<dbReference type="PANTHER" id="PTHR30251">
    <property type="entry name" value="PILUS ASSEMBLY CHAPERONE"/>
    <property type="match status" value="1"/>
</dbReference>
<gene>
    <name evidence="7" type="ORF">POT9AD_2914</name>
</gene>
<keyword evidence="3" id="KW-1029">Fimbrium biogenesis</keyword>
<evidence type="ECO:0000256" key="3">
    <source>
        <dbReference type="ARBA" id="ARBA00022558"/>
    </source>
</evidence>